<keyword evidence="4" id="KW-0812">Transmembrane</keyword>
<dbReference type="Gene3D" id="2.40.420.20">
    <property type="match status" value="1"/>
</dbReference>
<dbReference type="InterPro" id="IPR050465">
    <property type="entry name" value="UPF0194_transport"/>
</dbReference>
<comment type="subcellular location">
    <subcellularLocation>
        <location evidence="1">Cell envelope</location>
    </subcellularLocation>
</comment>
<keyword evidence="4" id="KW-0472">Membrane</keyword>
<dbReference type="EMBL" id="JASZZN010000014">
    <property type="protein sequence ID" value="MDM4017496.1"/>
    <property type="molecule type" value="Genomic_DNA"/>
</dbReference>
<evidence type="ECO:0000256" key="3">
    <source>
        <dbReference type="SAM" id="Coils"/>
    </source>
</evidence>
<reference evidence="6 7" key="1">
    <citation type="submission" date="2023-06" db="EMBL/GenBank/DDBJ databases">
        <title>Roseiconus lacunae JC819 isolated from Gulf of Mannar region, Tamil Nadu.</title>
        <authorList>
            <person name="Pk S."/>
            <person name="Ch S."/>
            <person name="Ch V.R."/>
        </authorList>
    </citation>
    <scope>NUCLEOTIDE SEQUENCE [LARGE SCALE GENOMIC DNA]</scope>
    <source>
        <strain evidence="6 7">JC819</strain>
    </source>
</reference>
<protein>
    <submittedName>
        <fullName evidence="6">HlyD family efflux transporter periplasmic adaptor subunit</fullName>
    </submittedName>
</protein>
<dbReference type="Gene3D" id="1.10.287.470">
    <property type="entry name" value="Helix hairpin bin"/>
    <property type="match status" value="1"/>
</dbReference>
<name>A0ABT7PLY0_9BACT</name>
<dbReference type="Proteomes" id="UP001239462">
    <property type="component" value="Unassembled WGS sequence"/>
</dbReference>
<sequence length="402" mass="44397">MKRPKRFLLWGSMIIAGAFALYFGFRPQPIAVDYVSPVRDQLEITVDDDGETRIREKYTVSAPVTGKLLRVVLDPGDEVTQGETELAQIKPVDPALLDVRSRAEAEARVRAAQAAMQQADAAVVRANETLQLAEQDLKRADRLRAKNALSDADYDQVQSRHRIAVAERRSAEFAARVATYEVDQAEAALQYTASDDGDLPDETAFRVLSPINGRVLNVFLENSTVVSAGESLMEVGDPKDMELKIDVLSIDAVRVRPGNSVYIEHWGGDQTLRGTVRLVEPAAFLKVSALGVEEKRVNVLIDFDDPWEVRQTLGDGFRVEARIVIDQSAPQGLILSSAALFTEQDQWMVFKVLNGIATKQLVEVGKTNGMFTEISSGLEEQDVVIEHPPDTLTDGTKVRPIR</sequence>
<dbReference type="RefSeq" id="WP_230627419.1">
    <property type="nucleotide sequence ID" value="NZ_JAJMQV010000011.1"/>
</dbReference>
<keyword evidence="2 3" id="KW-0175">Coiled coil</keyword>
<organism evidence="6 7">
    <name type="scientific">Roseiconus lacunae</name>
    <dbReference type="NCBI Taxonomy" id="2605694"/>
    <lineage>
        <taxon>Bacteria</taxon>
        <taxon>Pseudomonadati</taxon>
        <taxon>Planctomycetota</taxon>
        <taxon>Planctomycetia</taxon>
        <taxon>Pirellulales</taxon>
        <taxon>Pirellulaceae</taxon>
        <taxon>Roseiconus</taxon>
    </lineage>
</organism>
<proteinExistence type="predicted"/>
<feature type="transmembrane region" description="Helical" evidence="4">
    <location>
        <begin position="7"/>
        <end position="25"/>
    </location>
</feature>
<feature type="coiled-coil region" evidence="3">
    <location>
        <begin position="102"/>
        <end position="143"/>
    </location>
</feature>
<evidence type="ECO:0000313" key="6">
    <source>
        <dbReference type="EMBL" id="MDM4017496.1"/>
    </source>
</evidence>
<evidence type="ECO:0000256" key="1">
    <source>
        <dbReference type="ARBA" id="ARBA00004196"/>
    </source>
</evidence>
<evidence type="ECO:0000313" key="7">
    <source>
        <dbReference type="Proteomes" id="UP001239462"/>
    </source>
</evidence>
<feature type="domain" description="YknX-like C-terminal permuted SH3-like" evidence="5">
    <location>
        <begin position="337"/>
        <end position="399"/>
    </location>
</feature>
<dbReference type="PANTHER" id="PTHR32347:SF29">
    <property type="entry name" value="UPF0194 MEMBRANE PROTEIN YBHG"/>
    <property type="match status" value="1"/>
</dbReference>
<evidence type="ECO:0000259" key="5">
    <source>
        <dbReference type="Pfam" id="PF25989"/>
    </source>
</evidence>
<dbReference type="Pfam" id="PF25989">
    <property type="entry name" value="YknX_C"/>
    <property type="match status" value="1"/>
</dbReference>
<comment type="caution">
    <text evidence="6">The sequence shown here is derived from an EMBL/GenBank/DDBJ whole genome shotgun (WGS) entry which is preliminary data.</text>
</comment>
<keyword evidence="7" id="KW-1185">Reference proteome</keyword>
<dbReference type="Gene3D" id="2.40.30.170">
    <property type="match status" value="1"/>
</dbReference>
<accession>A0ABT7PLY0</accession>
<gene>
    <name evidence="6" type="ORF">QTN89_18755</name>
</gene>
<dbReference type="PANTHER" id="PTHR32347">
    <property type="entry name" value="EFFLUX SYSTEM COMPONENT YKNX-RELATED"/>
    <property type="match status" value="1"/>
</dbReference>
<evidence type="ECO:0000256" key="4">
    <source>
        <dbReference type="SAM" id="Phobius"/>
    </source>
</evidence>
<keyword evidence="4" id="KW-1133">Transmembrane helix</keyword>
<evidence type="ECO:0000256" key="2">
    <source>
        <dbReference type="ARBA" id="ARBA00023054"/>
    </source>
</evidence>
<dbReference type="SUPFAM" id="SSF111369">
    <property type="entry name" value="HlyD-like secretion proteins"/>
    <property type="match status" value="1"/>
</dbReference>
<dbReference type="Gene3D" id="2.40.50.100">
    <property type="match status" value="1"/>
</dbReference>
<dbReference type="InterPro" id="IPR058637">
    <property type="entry name" value="YknX-like_C"/>
</dbReference>